<dbReference type="AlphaFoldDB" id="A0A2U8FRQ5"/>
<feature type="transmembrane region" description="Helical" evidence="1">
    <location>
        <begin position="89"/>
        <end position="106"/>
    </location>
</feature>
<organism evidence="3 4">
    <name type="scientific">Aquabacterium olei</name>
    <dbReference type="NCBI Taxonomy" id="1296669"/>
    <lineage>
        <taxon>Bacteria</taxon>
        <taxon>Pseudomonadati</taxon>
        <taxon>Pseudomonadota</taxon>
        <taxon>Betaproteobacteria</taxon>
        <taxon>Burkholderiales</taxon>
        <taxon>Aquabacterium</taxon>
    </lineage>
</organism>
<feature type="transmembrane region" description="Helical" evidence="1">
    <location>
        <begin position="59"/>
        <end position="77"/>
    </location>
</feature>
<feature type="transmembrane region" description="Helical" evidence="1">
    <location>
        <begin position="177"/>
        <end position="199"/>
    </location>
</feature>
<dbReference type="KEGG" id="aon:DEH84_09025"/>
<feature type="transmembrane region" description="Helical" evidence="1">
    <location>
        <begin position="239"/>
        <end position="259"/>
    </location>
</feature>
<gene>
    <name evidence="3" type="ORF">DEH84_09025</name>
</gene>
<protein>
    <recommendedName>
        <fullName evidence="2">Heparan-alpha-glucosaminide N-acetyltransferase catalytic domain-containing protein</fullName>
    </recommendedName>
</protein>
<feature type="transmembrane region" description="Helical" evidence="1">
    <location>
        <begin position="112"/>
        <end position="131"/>
    </location>
</feature>
<keyword evidence="1" id="KW-1133">Transmembrane helix</keyword>
<feature type="transmembrane region" description="Helical" evidence="1">
    <location>
        <begin position="138"/>
        <end position="157"/>
    </location>
</feature>
<evidence type="ECO:0000313" key="3">
    <source>
        <dbReference type="EMBL" id="AWI53557.1"/>
    </source>
</evidence>
<dbReference type="InterPro" id="IPR012429">
    <property type="entry name" value="HGSNAT_cat"/>
</dbReference>
<sequence>MVARSALHPPALPRFDRLDRLRGLALLWMAAFHFCFDLANWRLLQANFYVDPLWTTQRTGILSLFLLCAGAGQAIAVHQGQTWARFWRRWAQVAGCALLVTLGSMAMFPRSFIYFGVLHGMAVMLLIARVTAGWGRGLWLAGAVALVLPRLFQHPVFDAPWLDWTGLMTRKPITEDHVPLLPWLGVIWWGLAATQWMLANRPGWLQGARTTAGTSGDNIDPARPALFPRVLATLGRWSLTFYMVHQPLLIGMLAAWMTLTGRAIPA</sequence>
<name>A0A2U8FRQ5_9BURK</name>
<dbReference type="Proteomes" id="UP000244892">
    <property type="component" value="Chromosome"/>
</dbReference>
<evidence type="ECO:0000313" key="4">
    <source>
        <dbReference type="Proteomes" id="UP000244892"/>
    </source>
</evidence>
<dbReference type="OrthoDB" id="9807591at2"/>
<proteinExistence type="predicted"/>
<keyword evidence="1" id="KW-0472">Membrane</keyword>
<feature type="domain" description="Heparan-alpha-glucosaminide N-acetyltransferase catalytic" evidence="2">
    <location>
        <begin position="14"/>
        <end position="247"/>
    </location>
</feature>
<dbReference type="RefSeq" id="WP_109036557.1">
    <property type="nucleotide sequence ID" value="NZ_CP029210.1"/>
</dbReference>
<dbReference type="Pfam" id="PF07786">
    <property type="entry name" value="HGSNAT_cat"/>
    <property type="match status" value="1"/>
</dbReference>
<evidence type="ECO:0000259" key="2">
    <source>
        <dbReference type="Pfam" id="PF07786"/>
    </source>
</evidence>
<feature type="transmembrane region" description="Helical" evidence="1">
    <location>
        <begin position="21"/>
        <end position="39"/>
    </location>
</feature>
<keyword evidence="4" id="KW-1185">Reference proteome</keyword>
<reference evidence="3 4" key="1">
    <citation type="submission" date="2018-05" db="EMBL/GenBank/DDBJ databases">
        <title>complete genome sequence of Aquabacterium olei NBRC 110486.</title>
        <authorList>
            <person name="Tang B."/>
            <person name="Chang J."/>
            <person name="Zhang L."/>
            <person name="Yang H."/>
        </authorList>
    </citation>
    <scope>NUCLEOTIDE SEQUENCE [LARGE SCALE GENOMIC DNA]</scope>
    <source>
        <strain evidence="3 4">NBRC 110486</strain>
    </source>
</reference>
<accession>A0A2U8FRQ5</accession>
<dbReference type="EMBL" id="CP029210">
    <property type="protein sequence ID" value="AWI53557.1"/>
    <property type="molecule type" value="Genomic_DNA"/>
</dbReference>
<keyword evidence="1" id="KW-0812">Transmembrane</keyword>
<evidence type="ECO:0000256" key="1">
    <source>
        <dbReference type="SAM" id="Phobius"/>
    </source>
</evidence>